<gene>
    <name evidence="4" type="ORF">TCLT_LOCUS10401</name>
</gene>
<organism evidence="6">
    <name type="scientific">Thelazia callipaeda</name>
    <name type="common">Oriental eyeworm</name>
    <name type="synonym">Parasitic nematode</name>
    <dbReference type="NCBI Taxonomy" id="103827"/>
    <lineage>
        <taxon>Eukaryota</taxon>
        <taxon>Metazoa</taxon>
        <taxon>Ecdysozoa</taxon>
        <taxon>Nematoda</taxon>
        <taxon>Chromadorea</taxon>
        <taxon>Rhabditida</taxon>
        <taxon>Spirurina</taxon>
        <taxon>Spiruromorpha</taxon>
        <taxon>Thelazioidea</taxon>
        <taxon>Thelaziidae</taxon>
        <taxon>Thelazia</taxon>
    </lineage>
</organism>
<dbReference type="AlphaFoldDB" id="A0A0N5DB50"/>
<dbReference type="Proteomes" id="UP000276776">
    <property type="component" value="Unassembled WGS sequence"/>
</dbReference>
<keyword evidence="1" id="KW-0863">Zinc-finger</keyword>
<evidence type="ECO:0000313" key="5">
    <source>
        <dbReference type="Proteomes" id="UP000276776"/>
    </source>
</evidence>
<feature type="domain" description="C2H2-type" evidence="3">
    <location>
        <begin position="299"/>
        <end position="326"/>
    </location>
</feature>
<dbReference type="STRING" id="103827.A0A0N5DB50"/>
<reference evidence="6" key="1">
    <citation type="submission" date="2017-02" db="UniProtKB">
        <authorList>
            <consortium name="WormBaseParasite"/>
        </authorList>
    </citation>
    <scope>IDENTIFICATION</scope>
</reference>
<dbReference type="PROSITE" id="PS00028">
    <property type="entry name" value="ZINC_FINGER_C2H2_1"/>
    <property type="match status" value="3"/>
</dbReference>
<evidence type="ECO:0000259" key="3">
    <source>
        <dbReference type="PROSITE" id="PS50157"/>
    </source>
</evidence>
<dbReference type="InterPro" id="IPR057618">
    <property type="entry name" value="Znf_POGZ/Z280C-D-like"/>
</dbReference>
<reference evidence="4 5" key="2">
    <citation type="submission" date="2018-11" db="EMBL/GenBank/DDBJ databases">
        <authorList>
            <consortium name="Pathogen Informatics"/>
        </authorList>
    </citation>
    <scope>NUCLEOTIDE SEQUENCE [LARGE SCALE GENOMIC DNA]</scope>
</reference>
<feature type="compositionally biased region" description="Polar residues" evidence="2">
    <location>
        <begin position="26"/>
        <end position="36"/>
    </location>
</feature>
<evidence type="ECO:0000256" key="1">
    <source>
        <dbReference type="PROSITE-ProRule" id="PRU00042"/>
    </source>
</evidence>
<evidence type="ECO:0000313" key="4">
    <source>
        <dbReference type="EMBL" id="VDN08090.1"/>
    </source>
</evidence>
<feature type="compositionally biased region" description="Polar residues" evidence="2">
    <location>
        <begin position="59"/>
        <end position="70"/>
    </location>
</feature>
<keyword evidence="1" id="KW-0479">Metal-binding</keyword>
<dbReference type="SMART" id="SM00355">
    <property type="entry name" value="ZnF_C2H2"/>
    <property type="match status" value="5"/>
</dbReference>
<keyword evidence="1" id="KW-0862">Zinc</keyword>
<dbReference type="GO" id="GO:0003677">
    <property type="term" value="F:DNA binding"/>
    <property type="evidence" value="ECO:0007669"/>
    <property type="project" value="UniProtKB-KW"/>
</dbReference>
<dbReference type="Pfam" id="PF25429">
    <property type="entry name" value="zf-POGZ"/>
    <property type="match status" value="1"/>
</dbReference>
<name>A0A0N5DB50_THECL</name>
<protein>
    <submittedName>
        <fullName evidence="6">C2H2-type domain-containing protein</fullName>
    </submittedName>
</protein>
<accession>A0A0N5DB50</accession>
<evidence type="ECO:0000313" key="6">
    <source>
        <dbReference type="WBParaSite" id="TCLT_0001041201-mRNA-1"/>
    </source>
</evidence>
<keyword evidence="5" id="KW-1185">Reference proteome</keyword>
<dbReference type="WBParaSite" id="TCLT_0001041201-mRNA-1">
    <property type="protein sequence ID" value="TCLT_0001041201-mRNA-1"/>
    <property type="gene ID" value="TCLT_0001041201"/>
</dbReference>
<dbReference type="GO" id="GO:0008270">
    <property type="term" value="F:zinc ion binding"/>
    <property type="evidence" value="ECO:0007669"/>
    <property type="project" value="UniProtKB-KW"/>
</dbReference>
<sequence>MKKSLPSLINNEDDIDDKVTGGIDRQLQSPHSTTNDKVPGSSPRQISKMKKSRHLDCDSSMTSKVETTVSKKGRKPASSLAAKPQKRVYSHFEYSGSNTASSSRKECSDFDVLYYESYDPNAPPFDRQTCKLKFSCTVGDCKMILSNNVSFIFHLWAHLSEFNYSTTGFMIERELDQLYRCPQCLRIFPTPYEMQFHFGNVHGPDLSAPICRICEIVIKEPEHWKIHHKYDIPYHCRKCRYRTSIRNNFIDHFVRFHSYTRILLCPFCLAYFRVSDTNASIVRESEYVKHFFQHQRESYRCNQCSLRFIDFSDKIAHKKDHIEPDPNWVTVTARLHTRRKGRYEREEPAERCCIECKEPINDVLAHFKDRYNCSYCHYETYCRKAYDQHVSIDCRIERKGLNSNHLLKEVVICDNCNRASCNRDILNHIRECSGGSCTVATLKQDEKTLFSHLSDEFEAKLFALRPASHYSDLDDKSFSRSHNIVPPDSTISFSKAYMELYQAHYRYV</sequence>
<evidence type="ECO:0000256" key="2">
    <source>
        <dbReference type="SAM" id="MobiDB-lite"/>
    </source>
</evidence>
<dbReference type="InterPro" id="IPR013087">
    <property type="entry name" value="Znf_C2H2_type"/>
</dbReference>
<dbReference type="EMBL" id="UYYF01005092">
    <property type="protein sequence ID" value="VDN08090.1"/>
    <property type="molecule type" value="Genomic_DNA"/>
</dbReference>
<dbReference type="PROSITE" id="PS50157">
    <property type="entry name" value="ZINC_FINGER_C2H2_2"/>
    <property type="match status" value="1"/>
</dbReference>
<proteinExistence type="predicted"/>
<dbReference type="OrthoDB" id="5876240at2759"/>
<feature type="region of interest" description="Disordered" evidence="2">
    <location>
        <begin position="1"/>
        <end position="81"/>
    </location>
</feature>